<feature type="domain" description="DUF4174" evidence="3">
    <location>
        <begin position="22"/>
        <end position="137"/>
    </location>
</feature>
<sequence length="144" mass="15404">MRAMGLAVAAMMLAALPAQAGMERFTWANRPLVVLAPDADHPALGEQRAIAEAHAAGFRERDMVVVTLAGDGPVRVDGEPARDVDPAALRARFGVAHDAFRALLVGKDGTVKLSRGESIAADTLFRTIDAMPMRQREMREQGDG</sequence>
<reference evidence="4 5" key="1">
    <citation type="submission" date="2016-10" db="EMBL/GenBank/DDBJ databases">
        <authorList>
            <person name="de Groot N.N."/>
        </authorList>
    </citation>
    <scope>NUCLEOTIDE SEQUENCE [LARGE SCALE GENOMIC DNA]</scope>
    <source>
        <strain evidence="4 5">DSM 25584</strain>
    </source>
</reference>
<feature type="signal peptide" evidence="2">
    <location>
        <begin position="1"/>
        <end position="20"/>
    </location>
</feature>
<dbReference type="InterPro" id="IPR025232">
    <property type="entry name" value="DUF4174"/>
</dbReference>
<dbReference type="Pfam" id="PF13778">
    <property type="entry name" value="DUF4174"/>
    <property type="match status" value="1"/>
</dbReference>
<evidence type="ECO:0000313" key="4">
    <source>
        <dbReference type="EMBL" id="SDG37655.1"/>
    </source>
</evidence>
<evidence type="ECO:0000256" key="1">
    <source>
        <dbReference type="ARBA" id="ARBA00022729"/>
    </source>
</evidence>
<protein>
    <recommendedName>
        <fullName evidence="3">DUF4174 domain-containing protein</fullName>
    </recommendedName>
</protein>
<gene>
    <name evidence="4" type="ORF">SAMN05216241_11038</name>
</gene>
<accession>A0A1G7TQT1</accession>
<dbReference type="AlphaFoldDB" id="A0A1G7TQT1"/>
<dbReference type="Proteomes" id="UP000199415">
    <property type="component" value="Unassembled WGS sequence"/>
</dbReference>
<evidence type="ECO:0000259" key="3">
    <source>
        <dbReference type="Pfam" id="PF13778"/>
    </source>
</evidence>
<feature type="chain" id="PRO_5011626458" description="DUF4174 domain-containing protein" evidence="2">
    <location>
        <begin position="21"/>
        <end position="144"/>
    </location>
</feature>
<evidence type="ECO:0000256" key="2">
    <source>
        <dbReference type="SAM" id="SignalP"/>
    </source>
</evidence>
<dbReference type="EMBL" id="FNCE01000010">
    <property type="protein sequence ID" value="SDG37655.1"/>
    <property type="molecule type" value="Genomic_DNA"/>
</dbReference>
<keyword evidence="5" id="KW-1185">Reference proteome</keyword>
<proteinExistence type="predicted"/>
<dbReference type="STRING" id="1082479.SAMN05216241_11038"/>
<keyword evidence="1 2" id="KW-0732">Signal</keyword>
<evidence type="ECO:0000313" key="5">
    <source>
        <dbReference type="Proteomes" id="UP000199415"/>
    </source>
</evidence>
<name>A0A1G7TQT1_9PROT</name>
<organism evidence="4 5">
    <name type="scientific">Limimonas halophila</name>
    <dbReference type="NCBI Taxonomy" id="1082479"/>
    <lineage>
        <taxon>Bacteria</taxon>
        <taxon>Pseudomonadati</taxon>
        <taxon>Pseudomonadota</taxon>
        <taxon>Alphaproteobacteria</taxon>
        <taxon>Rhodospirillales</taxon>
        <taxon>Rhodovibrionaceae</taxon>
        <taxon>Limimonas</taxon>
    </lineage>
</organism>
<dbReference type="RefSeq" id="WP_176758658.1">
    <property type="nucleotide sequence ID" value="NZ_FNCE01000010.1"/>
</dbReference>